<organism evidence="1">
    <name type="scientific">freshwater sediment metagenome</name>
    <dbReference type="NCBI Taxonomy" id="556182"/>
    <lineage>
        <taxon>unclassified sequences</taxon>
        <taxon>metagenomes</taxon>
        <taxon>ecological metagenomes</taxon>
    </lineage>
</organism>
<dbReference type="AlphaFoldDB" id="A0AA48REE8"/>
<reference evidence="1" key="1">
    <citation type="submission" date="2023-07" db="EMBL/GenBank/DDBJ databases">
        <authorList>
            <person name="Pelsma A.J. K."/>
        </authorList>
    </citation>
    <scope>NUCLEOTIDE SEQUENCE</scope>
</reference>
<accession>A0AA48REE8</accession>
<name>A0AA48REE8_9ZZZZ</name>
<gene>
    <name evidence="1" type="ORF">AMST5_03185</name>
</gene>
<protein>
    <submittedName>
        <fullName evidence="1">Uncharacterized protein</fullName>
    </submittedName>
</protein>
<proteinExistence type="predicted"/>
<sequence>MRFWALTLAATVAASGALGKHSHGKHVKQAAQAPQAAAYRDPNGTWTVEASTTVGSCPSLIPSSLTLADNKIASGGGANVQVWGYLDEEGNIVARFTGEGEHVARFHGTLKGGKGSGAWSSSTDMCGGNWRAAQD</sequence>
<dbReference type="EMBL" id="OY288114">
    <property type="protein sequence ID" value="CAJ0880766.1"/>
    <property type="molecule type" value="Genomic_DNA"/>
</dbReference>
<evidence type="ECO:0000313" key="1">
    <source>
        <dbReference type="EMBL" id="CAJ0880766.1"/>
    </source>
</evidence>